<name>A0ACC5RFZ1_9HYPH</name>
<dbReference type="EMBL" id="JAENHL010000008">
    <property type="protein sequence ID" value="MBK1871328.1"/>
    <property type="molecule type" value="Genomic_DNA"/>
</dbReference>
<evidence type="ECO:0000313" key="1">
    <source>
        <dbReference type="EMBL" id="MBK1871328.1"/>
    </source>
</evidence>
<reference evidence="1" key="1">
    <citation type="submission" date="2021-01" db="EMBL/GenBank/DDBJ databases">
        <authorList>
            <person name="Sun Q."/>
        </authorList>
    </citation>
    <scope>NUCLEOTIDE SEQUENCE</scope>
    <source>
        <strain evidence="1">YIM B02566</strain>
    </source>
</reference>
<evidence type="ECO:0000313" key="2">
    <source>
        <dbReference type="Proteomes" id="UP000616151"/>
    </source>
</evidence>
<keyword evidence="2" id="KW-1185">Reference proteome</keyword>
<protein>
    <submittedName>
        <fullName evidence="1">2-hydroxymuconate tautomerase family protein</fullName>
    </submittedName>
</protein>
<accession>A0ACC5RFZ1</accession>
<proteinExistence type="predicted"/>
<gene>
    <name evidence="1" type="ORF">JHL16_33485</name>
</gene>
<organism evidence="1 2">
    <name type="scientific">Taklimakanibacter albus</name>
    <dbReference type="NCBI Taxonomy" id="2800327"/>
    <lineage>
        <taxon>Bacteria</taxon>
        <taxon>Pseudomonadati</taxon>
        <taxon>Pseudomonadota</taxon>
        <taxon>Alphaproteobacteria</taxon>
        <taxon>Hyphomicrobiales</taxon>
        <taxon>Aestuariivirgaceae</taxon>
        <taxon>Taklimakanibacter</taxon>
    </lineage>
</organism>
<dbReference type="Proteomes" id="UP000616151">
    <property type="component" value="Unassembled WGS sequence"/>
</dbReference>
<comment type="caution">
    <text evidence="1">The sequence shown here is derived from an EMBL/GenBank/DDBJ whole genome shotgun (WGS) entry which is preliminary data.</text>
</comment>
<sequence length="104" mass="11356">MPLLPDTDGDAQLQFLKLAWQGVRRRLCGAQISIRQTGSEDMPTIHVEMLAGRSNDQKRALVKGLTECFTSHCGGTPASVQVVISEFGKDQWAVGGELISDRKT</sequence>